<keyword evidence="4" id="KW-1185">Reference proteome</keyword>
<feature type="domain" description="Protein kinase" evidence="2">
    <location>
        <begin position="464"/>
        <end position="735"/>
    </location>
</feature>
<name>A0A0B7FRB0_THACB</name>
<organism evidence="3 4">
    <name type="scientific">Thanatephorus cucumeris (strain AG1-IB / isolate 7/3/14)</name>
    <name type="common">Lettuce bottom rot fungus</name>
    <name type="synonym">Rhizoctonia solani</name>
    <dbReference type="NCBI Taxonomy" id="1108050"/>
    <lineage>
        <taxon>Eukaryota</taxon>
        <taxon>Fungi</taxon>
        <taxon>Dikarya</taxon>
        <taxon>Basidiomycota</taxon>
        <taxon>Agaricomycotina</taxon>
        <taxon>Agaricomycetes</taxon>
        <taxon>Cantharellales</taxon>
        <taxon>Ceratobasidiaceae</taxon>
        <taxon>Rhizoctonia</taxon>
        <taxon>Rhizoctonia solani AG-1</taxon>
    </lineage>
</organism>
<evidence type="ECO:0000313" key="3">
    <source>
        <dbReference type="EMBL" id="CEL58697.1"/>
    </source>
</evidence>
<dbReference type="EMBL" id="LN679132">
    <property type="protein sequence ID" value="CEL58697.1"/>
    <property type="molecule type" value="Genomic_DNA"/>
</dbReference>
<dbReference type="PROSITE" id="PS00108">
    <property type="entry name" value="PROTEIN_KINASE_ST"/>
    <property type="match status" value="1"/>
</dbReference>
<keyword evidence="1" id="KW-0677">Repeat</keyword>
<dbReference type="SUPFAM" id="SSF52540">
    <property type="entry name" value="P-loop containing nucleoside triphosphate hydrolases"/>
    <property type="match status" value="1"/>
</dbReference>
<proteinExistence type="predicted"/>
<dbReference type="InterPro" id="IPR051681">
    <property type="entry name" value="Ser/Thr_Kinases-Pseudokinases"/>
</dbReference>
<gene>
    <name evidence="3" type="ORF">RSOLAG1IB_08762</name>
</gene>
<dbReference type="AlphaFoldDB" id="A0A0B7FRB0"/>
<evidence type="ECO:0000313" key="4">
    <source>
        <dbReference type="Proteomes" id="UP000059188"/>
    </source>
</evidence>
<dbReference type="Gene3D" id="1.10.510.10">
    <property type="entry name" value="Transferase(Phosphotransferase) domain 1"/>
    <property type="match status" value="1"/>
</dbReference>
<reference evidence="3 4" key="1">
    <citation type="submission" date="2014-11" db="EMBL/GenBank/DDBJ databases">
        <authorList>
            <person name="Wibberg Daniel"/>
        </authorList>
    </citation>
    <scope>NUCLEOTIDE SEQUENCE [LARGE SCALE GENOMIC DNA]</scope>
    <source>
        <strain evidence="3">Rhizoctonia solani AG1-IB 7/3/14</strain>
    </source>
</reference>
<dbReference type="InterPro" id="IPR000719">
    <property type="entry name" value="Prot_kinase_dom"/>
</dbReference>
<keyword evidence="3" id="KW-0418">Kinase</keyword>
<dbReference type="PANTHER" id="PTHR44329">
    <property type="entry name" value="SERINE/THREONINE-PROTEIN KINASE TNNI3K-RELATED"/>
    <property type="match status" value="1"/>
</dbReference>
<dbReference type="GO" id="GO:0004674">
    <property type="term" value="F:protein serine/threonine kinase activity"/>
    <property type="evidence" value="ECO:0007669"/>
    <property type="project" value="TreeGrafter"/>
</dbReference>
<dbReference type="PANTHER" id="PTHR44329:SF214">
    <property type="entry name" value="PROTEIN KINASE DOMAIN-CONTAINING PROTEIN"/>
    <property type="match status" value="1"/>
</dbReference>
<dbReference type="STRING" id="1108050.A0A0B7FRB0"/>
<sequence>MPANYPCPQLRPISEPHPQLAITAGQSERCTHLPGTRQNVINTITSWLNSVDGPPSNILWLTDIGGSGKSTIAHYIATNVAQSKQLLGSFFFQRDLKYYSSTIPVINDLSRQLAKSNGCIAAELARAAPAGDASCLEAFHTYITSPLRQNPPVRPSLIVIDALDESGPPTERAQFISALVNEAPLLPPTVKILLTSKPSQDIQEALDGLASPFIGEETEFGCHRLTFDVYGQTNRRDILLFISHSFQLVAQRKIASGIPLPDGWPSRIQRHSLTTHANGLFLWASIAAAHVDNAECPHTVLEELLALQHQSTPDAAMNALYNYVLLAAKSYSCFDLFTYQAVLKLVLSSENPLTISQVNDRIQRDVRPILACLKPVMRCSPGIRFVHHSFADYIQDSQRCDPMFLVAATSHVKPPIFGRSALSMSPNLVIRNNMHDNYVSTLLHEYCPLEDPLPYLGSDIKAGSISPYAITRGGFGDIWSALHVDGRQIAIKTLRPYGDLATFDRRTLEKRAIRELSVWRKLNHPNVLKLLGVCDLGGEIGMVSEWMVHGNIMQYTTEHKDANKLKLITNATTGLAYLHERGIIHGDLKGGNIVIAADGTARLVDFGLAKMTESALKFSATSTVKGTHRWMAPELMNPDEKSKAFVTFATDIYSMGMTILEIYSGRHPFVELMNDAQVIMAVNRGDIPQRPLFHVAPQLTDQIWELIKECWMMDGNARPSAAILLTRIMGSRPSYTRRETA</sequence>
<keyword evidence="3" id="KW-0808">Transferase</keyword>
<evidence type="ECO:0000259" key="2">
    <source>
        <dbReference type="PROSITE" id="PS50011"/>
    </source>
</evidence>
<dbReference type="PROSITE" id="PS50011">
    <property type="entry name" value="PROTEIN_KINASE_DOM"/>
    <property type="match status" value="1"/>
</dbReference>
<dbReference type="Gene3D" id="3.40.50.300">
    <property type="entry name" value="P-loop containing nucleotide triphosphate hydrolases"/>
    <property type="match status" value="1"/>
</dbReference>
<dbReference type="SUPFAM" id="SSF56112">
    <property type="entry name" value="Protein kinase-like (PK-like)"/>
    <property type="match status" value="1"/>
</dbReference>
<dbReference type="SMART" id="SM00220">
    <property type="entry name" value="S_TKc"/>
    <property type="match status" value="1"/>
</dbReference>
<dbReference type="Proteomes" id="UP000059188">
    <property type="component" value="Unassembled WGS sequence"/>
</dbReference>
<dbReference type="InterPro" id="IPR008271">
    <property type="entry name" value="Ser/Thr_kinase_AS"/>
</dbReference>
<protein>
    <submittedName>
        <fullName evidence="3">Mitogen-activated protein kinase kinase kinase 1</fullName>
    </submittedName>
</protein>
<dbReference type="Pfam" id="PF24883">
    <property type="entry name" value="NPHP3_N"/>
    <property type="match status" value="1"/>
</dbReference>
<evidence type="ECO:0000256" key="1">
    <source>
        <dbReference type="ARBA" id="ARBA00022737"/>
    </source>
</evidence>
<dbReference type="InterPro" id="IPR011009">
    <property type="entry name" value="Kinase-like_dom_sf"/>
</dbReference>
<dbReference type="InterPro" id="IPR056884">
    <property type="entry name" value="NPHP3-like_N"/>
</dbReference>
<accession>A0A0B7FRB0</accession>
<dbReference type="GO" id="GO:0005524">
    <property type="term" value="F:ATP binding"/>
    <property type="evidence" value="ECO:0007669"/>
    <property type="project" value="InterPro"/>
</dbReference>
<dbReference type="InterPro" id="IPR027417">
    <property type="entry name" value="P-loop_NTPase"/>
</dbReference>
<dbReference type="Pfam" id="PF00069">
    <property type="entry name" value="Pkinase"/>
    <property type="match status" value="1"/>
</dbReference>
<dbReference type="OrthoDB" id="4062651at2759"/>